<dbReference type="Pfam" id="PF13483">
    <property type="entry name" value="Lactamase_B_3"/>
    <property type="match status" value="1"/>
</dbReference>
<dbReference type="SUPFAM" id="SSF56281">
    <property type="entry name" value="Metallo-hydrolase/oxidoreductase"/>
    <property type="match status" value="1"/>
</dbReference>
<dbReference type="InterPro" id="IPR036866">
    <property type="entry name" value="RibonucZ/Hydroxyglut_hydro"/>
</dbReference>
<comment type="caution">
    <text evidence="2">The sequence shown here is derived from an EMBL/GenBank/DDBJ whole genome shotgun (WGS) entry which is preliminary data.</text>
</comment>
<feature type="chain" id="PRO_5016046906" evidence="1">
    <location>
        <begin position="18"/>
        <end position="244"/>
    </location>
</feature>
<proteinExistence type="predicted"/>
<gene>
    <name evidence="2" type="ORF">LV85_02837</name>
</gene>
<dbReference type="OrthoDB" id="9789133at2"/>
<keyword evidence="1" id="KW-0732">Signal</keyword>
<dbReference type="Gene3D" id="3.60.15.10">
    <property type="entry name" value="Ribonuclease Z/Hydroxyacylglutathione hydrolase-like"/>
    <property type="match status" value="1"/>
</dbReference>
<sequence length="244" mass="26964">MKYFTLLLLFISFGAFSQDIITAKKGDITISPITHGTLVLERNDQVIYVDPYGGAALFEGHKKPTLVLITDIHGDHLNQETLDGLDLSEATLVVPQAVADKLPAGTGKAIEILGNDHSKTINQVKIEAIPMYNLPESADARHSKGRGNGYIVHLGGKQFYISGDTEDIPEMRALKNIDVAFVCMNLPYTMDVDQAASAVSEFKPAIVYPYHYRGSNGFSDFEKFKTLVNEAAPEVEVRLRSWYQ</sequence>
<dbReference type="Proteomes" id="UP000248882">
    <property type="component" value="Unassembled WGS sequence"/>
</dbReference>
<dbReference type="PANTHER" id="PTHR43546:SF3">
    <property type="entry name" value="UPF0173 METAL-DEPENDENT HYDROLASE MJ1163"/>
    <property type="match status" value="1"/>
</dbReference>
<dbReference type="AlphaFoldDB" id="A0A2W7R7N0"/>
<feature type="signal peptide" evidence="1">
    <location>
        <begin position="1"/>
        <end position="17"/>
    </location>
</feature>
<keyword evidence="3" id="KW-1185">Reference proteome</keyword>
<reference evidence="2 3" key="1">
    <citation type="submission" date="2018-06" db="EMBL/GenBank/DDBJ databases">
        <title>Genomic Encyclopedia of Archaeal and Bacterial Type Strains, Phase II (KMG-II): from individual species to whole genera.</title>
        <authorList>
            <person name="Goeker M."/>
        </authorList>
    </citation>
    <scope>NUCLEOTIDE SEQUENCE [LARGE SCALE GENOMIC DNA]</scope>
    <source>
        <strain evidence="2 3">DSM 19830</strain>
    </source>
</reference>
<evidence type="ECO:0000313" key="3">
    <source>
        <dbReference type="Proteomes" id="UP000248882"/>
    </source>
</evidence>
<dbReference type="EMBL" id="QKZT01000012">
    <property type="protein sequence ID" value="PZX50219.1"/>
    <property type="molecule type" value="Genomic_DNA"/>
</dbReference>
<evidence type="ECO:0000313" key="2">
    <source>
        <dbReference type="EMBL" id="PZX50219.1"/>
    </source>
</evidence>
<organism evidence="2 3">
    <name type="scientific">Algoriphagus chordae</name>
    <dbReference type="NCBI Taxonomy" id="237019"/>
    <lineage>
        <taxon>Bacteria</taxon>
        <taxon>Pseudomonadati</taxon>
        <taxon>Bacteroidota</taxon>
        <taxon>Cytophagia</taxon>
        <taxon>Cytophagales</taxon>
        <taxon>Cyclobacteriaceae</taxon>
        <taxon>Algoriphagus</taxon>
    </lineage>
</organism>
<evidence type="ECO:0000256" key="1">
    <source>
        <dbReference type="SAM" id="SignalP"/>
    </source>
</evidence>
<dbReference type="InterPro" id="IPR050114">
    <property type="entry name" value="UPF0173_UPF0282_UlaG_hydrolase"/>
</dbReference>
<dbReference type="PANTHER" id="PTHR43546">
    <property type="entry name" value="UPF0173 METAL-DEPENDENT HYDROLASE MJ1163-RELATED"/>
    <property type="match status" value="1"/>
</dbReference>
<name>A0A2W7R7N0_9BACT</name>
<accession>A0A2W7R7N0</accession>
<dbReference type="RefSeq" id="WP_111320500.1">
    <property type="nucleotide sequence ID" value="NZ_QKZT01000012.1"/>
</dbReference>
<protein>
    <submittedName>
        <fullName evidence="2">L-ascorbate metabolism protein UlaG (Beta-lactamase superfamily)</fullName>
    </submittedName>
</protein>